<dbReference type="InterPro" id="IPR000792">
    <property type="entry name" value="Tscrpt_reg_LuxR_C"/>
</dbReference>
<evidence type="ECO:0000256" key="2">
    <source>
        <dbReference type="ARBA" id="ARBA00023015"/>
    </source>
</evidence>
<dbReference type="GO" id="GO:0000160">
    <property type="term" value="P:phosphorelay signal transduction system"/>
    <property type="evidence" value="ECO:0007669"/>
    <property type="project" value="InterPro"/>
</dbReference>
<keyword evidence="3 5" id="KW-0238">DNA-binding</keyword>
<dbReference type="Pfam" id="PF03704">
    <property type="entry name" value="BTAD"/>
    <property type="match status" value="1"/>
</dbReference>
<dbReference type="SMART" id="SM00862">
    <property type="entry name" value="Trans_reg_C"/>
    <property type="match status" value="1"/>
</dbReference>
<evidence type="ECO:0000256" key="4">
    <source>
        <dbReference type="ARBA" id="ARBA00023163"/>
    </source>
</evidence>
<dbReference type="SMART" id="SM00421">
    <property type="entry name" value="HTH_LUXR"/>
    <property type="match status" value="1"/>
</dbReference>
<sequence length="1232" mass="134944">MPAGANGPLQVTLLGPLRVWLGQDEISLGPPRQRAVFAVLALQCNHVVPRHEIINALWGDRPPASAEGSVYTYISGLRRSLEPQRSHRSNDGVLISHSAGYTLRLPTENLDVKVFDRLREQGRQQLTSGDHEGAVESLDAALGLWQGEALAGIPGPFAQLQRERLAELRLMTIEHRSTAMLAHGSHVELAAELAGLVREFPLRESLRALLMTALYRSGRPAEALEIFREARRALVEELGIEPGPELRRVHEQILANDPDLSPTPVRKSLVRHATPLSIVPAYVNRALQQSDKRRYVGRLAESRRLQELVAEVLAGRGRSVWIEGEPGIGKSELLTVALADAGRLGCQLAWAVADELSQRFPLQVMAECLGIDTKAPDPRRAKLAATLHGERSTEPVDQLLELVDELCAISPLILVIDDLQWADEASVLVWHRLCAATRQLPLLLVAATRPAPDRVELRQLRRAVESRDGEVFLLEPLTDLETIQLLREIVGAKPGPVLREIAGRAAGNPLYVQEITGTLLRSEAVAITNGTADVPASSISQAPRSLVAAIGKRLEFLSSPTREVLRWGALLGLEFSCTEVAAAMGRQAFELLDAFEEAVSADVLVDAEVQMAFRHPLLRQALYDGIPKAARGALHRQAAEKLAEVGARVEQVAEHLLAASTANDRWVLEWLAEHHVAVSNRAPLIAIDLFSRALENCPVGDPNREVLLAALVKVMFRAGRDTENKARQALAIATDPYRSAEMRQLLVATLYRKGELAAALDTLGNAADDPAVPEIWRSRHRSLAANFQRGDLSDLDATQKSADNAYAQAVTTGEPYPIAHALQTMWLVESVQRDHVRALEHVDKALEVVGNDPEFSEFRFDLLDNRTFTLQNLDRLDEAETTMLEARQIAAQHLPSSGLQVAEAVHYFWVGRWDDAMLQLQTLTEDGPAISFYGLREPGPAALLSHGVSALIAGQREDGKTAARHLDAAEEYAPSSGAERENVDFLLIARALAAEQRGEPEKSLSIMDPILNPGFAPLMLRHQWLPIMVRLAVELGDLDLANQALAVCRDEAAKETRPARAFAAAARCEGLIAGDPEPVMAAGRHYREVGRVVELAGALEDAALLLAQRNLLKDAQCALDEAIQHFAGLSARWDIRRAESRLRGFGIRPSPDISVVHPAEGWEALSRDEVRIAILVAEGRSNPDIAAELGLPRRVVQSHVARILGKLNAHSRVAIVDEVRRRESESLQADHA</sequence>
<organism evidence="8 9">
    <name type="scientific">Saccharopolyspora shandongensis</name>
    <dbReference type="NCBI Taxonomy" id="418495"/>
    <lineage>
        <taxon>Bacteria</taxon>
        <taxon>Bacillati</taxon>
        <taxon>Actinomycetota</taxon>
        <taxon>Actinomycetes</taxon>
        <taxon>Pseudonocardiales</taxon>
        <taxon>Pseudonocardiaceae</taxon>
        <taxon>Saccharopolyspora</taxon>
    </lineage>
</organism>
<evidence type="ECO:0000256" key="5">
    <source>
        <dbReference type="PROSITE-ProRule" id="PRU01091"/>
    </source>
</evidence>
<evidence type="ECO:0000259" key="7">
    <source>
        <dbReference type="PROSITE" id="PS51755"/>
    </source>
</evidence>
<dbReference type="GO" id="GO:0006355">
    <property type="term" value="P:regulation of DNA-templated transcription"/>
    <property type="evidence" value="ECO:0007669"/>
    <property type="project" value="InterPro"/>
</dbReference>
<dbReference type="InterPro" id="IPR036388">
    <property type="entry name" value="WH-like_DNA-bd_sf"/>
</dbReference>
<dbReference type="InterPro" id="IPR011990">
    <property type="entry name" value="TPR-like_helical_dom_sf"/>
</dbReference>
<evidence type="ECO:0000313" key="8">
    <source>
        <dbReference type="EMBL" id="SDZ42800.1"/>
    </source>
</evidence>
<dbReference type="SUPFAM" id="SSF52540">
    <property type="entry name" value="P-loop containing nucleoside triphosphate hydrolases"/>
    <property type="match status" value="1"/>
</dbReference>
<dbReference type="InterPro" id="IPR041664">
    <property type="entry name" value="AAA_16"/>
</dbReference>
<dbReference type="RefSeq" id="WP_093277361.1">
    <property type="nucleotide sequence ID" value="NZ_FNOK01000072.1"/>
</dbReference>
<dbReference type="SUPFAM" id="SSF46894">
    <property type="entry name" value="C-terminal effector domain of the bipartite response regulators"/>
    <property type="match status" value="2"/>
</dbReference>
<dbReference type="AlphaFoldDB" id="A0A1H3SYD9"/>
<dbReference type="Proteomes" id="UP000199529">
    <property type="component" value="Unassembled WGS sequence"/>
</dbReference>
<dbReference type="Pfam" id="PF00486">
    <property type="entry name" value="Trans_reg_C"/>
    <property type="match status" value="1"/>
</dbReference>
<accession>A0A1H3SYD9</accession>
<dbReference type="SMART" id="SM01043">
    <property type="entry name" value="BTAD"/>
    <property type="match status" value="1"/>
</dbReference>
<dbReference type="CDD" id="cd15831">
    <property type="entry name" value="BTAD"/>
    <property type="match status" value="1"/>
</dbReference>
<feature type="DNA-binding region" description="OmpR/PhoB-type" evidence="5">
    <location>
        <begin position="1"/>
        <end position="105"/>
    </location>
</feature>
<dbReference type="CDD" id="cd06170">
    <property type="entry name" value="LuxR_C_like"/>
    <property type="match status" value="1"/>
</dbReference>
<name>A0A1H3SYD9_9PSEU</name>
<dbReference type="SUPFAM" id="SSF48452">
    <property type="entry name" value="TPR-like"/>
    <property type="match status" value="1"/>
</dbReference>
<dbReference type="Gene3D" id="1.10.10.10">
    <property type="entry name" value="Winged helix-like DNA-binding domain superfamily/Winged helix DNA-binding domain"/>
    <property type="match status" value="2"/>
</dbReference>
<dbReference type="PANTHER" id="PTHR35807:SF1">
    <property type="entry name" value="TRANSCRIPTIONAL REGULATOR REDD"/>
    <property type="match status" value="1"/>
</dbReference>
<dbReference type="GO" id="GO:0003677">
    <property type="term" value="F:DNA binding"/>
    <property type="evidence" value="ECO:0007669"/>
    <property type="project" value="UniProtKB-UniRule"/>
</dbReference>
<dbReference type="Gene3D" id="3.40.50.300">
    <property type="entry name" value="P-loop containing nucleotide triphosphate hydrolases"/>
    <property type="match status" value="1"/>
</dbReference>
<dbReference type="PROSITE" id="PS50043">
    <property type="entry name" value="HTH_LUXR_2"/>
    <property type="match status" value="1"/>
</dbReference>
<dbReference type="STRING" id="418495.SAMN05216215_107228"/>
<evidence type="ECO:0000259" key="6">
    <source>
        <dbReference type="PROSITE" id="PS50043"/>
    </source>
</evidence>
<proteinExistence type="inferred from homology"/>
<dbReference type="InterPro" id="IPR027417">
    <property type="entry name" value="P-loop_NTPase"/>
</dbReference>
<feature type="domain" description="OmpR/PhoB-type" evidence="7">
    <location>
        <begin position="1"/>
        <end position="105"/>
    </location>
</feature>
<reference evidence="9" key="1">
    <citation type="submission" date="2016-10" db="EMBL/GenBank/DDBJ databases">
        <authorList>
            <person name="Varghese N."/>
            <person name="Submissions S."/>
        </authorList>
    </citation>
    <scope>NUCLEOTIDE SEQUENCE [LARGE SCALE GENOMIC DNA]</scope>
    <source>
        <strain evidence="9">CGMCC 4.3530</strain>
    </source>
</reference>
<dbReference type="PROSITE" id="PS51755">
    <property type="entry name" value="OMPR_PHOB"/>
    <property type="match status" value="1"/>
</dbReference>
<protein>
    <submittedName>
        <fullName evidence="8">DNA-binding transcriptional activator of the SARP family</fullName>
    </submittedName>
</protein>
<dbReference type="Pfam" id="PF00196">
    <property type="entry name" value="GerE"/>
    <property type="match status" value="1"/>
</dbReference>
<keyword evidence="9" id="KW-1185">Reference proteome</keyword>
<evidence type="ECO:0000256" key="1">
    <source>
        <dbReference type="ARBA" id="ARBA00005820"/>
    </source>
</evidence>
<keyword evidence="2" id="KW-0805">Transcription regulation</keyword>
<dbReference type="InterPro" id="IPR016032">
    <property type="entry name" value="Sig_transdc_resp-reg_C-effctor"/>
</dbReference>
<dbReference type="PANTHER" id="PTHR35807">
    <property type="entry name" value="TRANSCRIPTIONAL REGULATOR REDD-RELATED"/>
    <property type="match status" value="1"/>
</dbReference>
<evidence type="ECO:0000313" key="9">
    <source>
        <dbReference type="Proteomes" id="UP000199529"/>
    </source>
</evidence>
<evidence type="ECO:0000256" key="3">
    <source>
        <dbReference type="ARBA" id="ARBA00023125"/>
    </source>
</evidence>
<dbReference type="InterPro" id="IPR051677">
    <property type="entry name" value="AfsR-DnrI-RedD_regulator"/>
</dbReference>
<feature type="domain" description="HTH luxR-type" evidence="6">
    <location>
        <begin position="1158"/>
        <end position="1223"/>
    </location>
</feature>
<dbReference type="InterPro" id="IPR005158">
    <property type="entry name" value="BTAD"/>
</dbReference>
<dbReference type="EMBL" id="FNOK01000072">
    <property type="protein sequence ID" value="SDZ42800.1"/>
    <property type="molecule type" value="Genomic_DNA"/>
</dbReference>
<comment type="similarity">
    <text evidence="1">Belongs to the AfsR/DnrI/RedD regulatory family.</text>
</comment>
<dbReference type="InterPro" id="IPR001867">
    <property type="entry name" value="OmpR/PhoB-type_DNA-bd"/>
</dbReference>
<dbReference type="Gene3D" id="1.25.40.10">
    <property type="entry name" value="Tetratricopeptide repeat domain"/>
    <property type="match status" value="2"/>
</dbReference>
<dbReference type="Pfam" id="PF13191">
    <property type="entry name" value="AAA_16"/>
    <property type="match status" value="1"/>
</dbReference>
<dbReference type="OrthoDB" id="8482304at2"/>
<gene>
    <name evidence="8" type="ORF">SAMN05216215_107228</name>
</gene>
<keyword evidence="4" id="KW-0804">Transcription</keyword>